<proteinExistence type="predicted"/>
<gene>
    <name evidence="1" type="ORF">ANN_25877</name>
</gene>
<evidence type="ECO:0000313" key="2">
    <source>
        <dbReference type="Proteomes" id="UP001148838"/>
    </source>
</evidence>
<accession>A0ABQ8S4S7</accession>
<organism evidence="1 2">
    <name type="scientific">Periplaneta americana</name>
    <name type="common">American cockroach</name>
    <name type="synonym">Blatta americana</name>
    <dbReference type="NCBI Taxonomy" id="6978"/>
    <lineage>
        <taxon>Eukaryota</taxon>
        <taxon>Metazoa</taxon>
        <taxon>Ecdysozoa</taxon>
        <taxon>Arthropoda</taxon>
        <taxon>Hexapoda</taxon>
        <taxon>Insecta</taxon>
        <taxon>Pterygota</taxon>
        <taxon>Neoptera</taxon>
        <taxon>Polyneoptera</taxon>
        <taxon>Dictyoptera</taxon>
        <taxon>Blattodea</taxon>
        <taxon>Blattoidea</taxon>
        <taxon>Blattidae</taxon>
        <taxon>Blattinae</taxon>
        <taxon>Periplaneta</taxon>
    </lineage>
</organism>
<keyword evidence="2" id="KW-1185">Reference proteome</keyword>
<comment type="caution">
    <text evidence="1">The sequence shown here is derived from an EMBL/GenBank/DDBJ whole genome shotgun (WGS) entry which is preliminary data.</text>
</comment>
<protein>
    <submittedName>
        <fullName evidence="1">Uncharacterized protein</fullName>
    </submittedName>
</protein>
<dbReference type="Proteomes" id="UP001148838">
    <property type="component" value="Unassembled WGS sequence"/>
</dbReference>
<name>A0ABQ8S4S7_PERAM</name>
<reference evidence="1 2" key="1">
    <citation type="journal article" date="2022" name="Allergy">
        <title>Genome assembly and annotation of Periplaneta americana reveal a comprehensive cockroach allergen profile.</title>
        <authorList>
            <person name="Wang L."/>
            <person name="Xiong Q."/>
            <person name="Saelim N."/>
            <person name="Wang L."/>
            <person name="Nong W."/>
            <person name="Wan A.T."/>
            <person name="Shi M."/>
            <person name="Liu X."/>
            <person name="Cao Q."/>
            <person name="Hui J.H.L."/>
            <person name="Sookrung N."/>
            <person name="Leung T.F."/>
            <person name="Tungtrongchitr A."/>
            <person name="Tsui S.K.W."/>
        </authorList>
    </citation>
    <scope>NUCLEOTIDE SEQUENCE [LARGE SCALE GENOMIC DNA]</scope>
    <source>
        <strain evidence="1">PWHHKU_190912</strain>
    </source>
</reference>
<dbReference type="EMBL" id="JAJSOF020000036">
    <property type="protein sequence ID" value="KAJ4428884.1"/>
    <property type="molecule type" value="Genomic_DNA"/>
</dbReference>
<sequence length="162" mass="18768">MPCPSQASGFNVPNYIRKVQDNRRGLELNGEHQLLVYVYFLEYVYQENPETIRENTEILLEANKAIDLEPSAQCNDSSRYPLRAHFAEQLRKPRRYLVLGIEPRTSKIQVRNNKQYRTMILQSDTSHRRNGYIEGTELDGFLREFVSSANVTDVSPEVSTIT</sequence>
<evidence type="ECO:0000313" key="1">
    <source>
        <dbReference type="EMBL" id="KAJ4428884.1"/>
    </source>
</evidence>